<evidence type="ECO:0000313" key="3">
    <source>
        <dbReference type="Proteomes" id="UP000614239"/>
    </source>
</evidence>
<reference evidence="2" key="1">
    <citation type="journal article" date="2014" name="Int. J. Syst. Evol. Microbiol.">
        <title>Complete genome sequence of Corynebacterium casei LMG S-19264T (=DSM 44701T), isolated from a smear-ripened cheese.</title>
        <authorList>
            <consortium name="US DOE Joint Genome Institute (JGI-PGF)"/>
            <person name="Walter F."/>
            <person name="Albersmeier A."/>
            <person name="Kalinowski J."/>
            <person name="Ruckert C."/>
        </authorList>
    </citation>
    <scope>NUCLEOTIDE SEQUENCE</scope>
    <source>
        <strain evidence="2">CGMCC 4.7372</strain>
    </source>
</reference>
<organism evidence="2 3">
    <name type="scientific">Actinomyces gaoshouyii</name>
    <dbReference type="NCBI Taxonomy" id="1960083"/>
    <lineage>
        <taxon>Bacteria</taxon>
        <taxon>Bacillati</taxon>
        <taxon>Actinomycetota</taxon>
        <taxon>Actinomycetes</taxon>
        <taxon>Actinomycetales</taxon>
        <taxon>Actinomycetaceae</taxon>
        <taxon>Actinomyces</taxon>
    </lineage>
</organism>
<dbReference type="RefSeq" id="WP_143231741.1">
    <property type="nucleotide sequence ID" value="NZ_BMNJ01000002.1"/>
</dbReference>
<comment type="caution">
    <text evidence="2">The sequence shown here is derived from an EMBL/GenBank/DDBJ whole genome shotgun (WGS) entry which is preliminary data.</text>
</comment>
<protein>
    <submittedName>
        <fullName evidence="2">Uncharacterized protein</fullName>
    </submittedName>
</protein>
<reference evidence="2" key="2">
    <citation type="submission" date="2020-09" db="EMBL/GenBank/DDBJ databases">
        <authorList>
            <person name="Sun Q."/>
            <person name="Zhou Y."/>
        </authorList>
    </citation>
    <scope>NUCLEOTIDE SEQUENCE</scope>
    <source>
        <strain evidence="2">CGMCC 4.7372</strain>
    </source>
</reference>
<accession>A0A8H9H838</accession>
<dbReference type="OrthoDB" id="144293at2"/>
<gene>
    <name evidence="2" type="ORF">GCM10011612_06410</name>
</gene>
<feature type="region of interest" description="Disordered" evidence="1">
    <location>
        <begin position="66"/>
        <end position="107"/>
    </location>
</feature>
<evidence type="ECO:0000256" key="1">
    <source>
        <dbReference type="SAM" id="MobiDB-lite"/>
    </source>
</evidence>
<feature type="compositionally biased region" description="Basic and acidic residues" evidence="1">
    <location>
        <begin position="88"/>
        <end position="98"/>
    </location>
</feature>
<feature type="compositionally biased region" description="Pro residues" evidence="1">
    <location>
        <begin position="74"/>
        <end position="87"/>
    </location>
</feature>
<name>A0A8H9H838_9ACTO</name>
<evidence type="ECO:0000313" key="2">
    <source>
        <dbReference type="EMBL" id="GGO96369.1"/>
    </source>
</evidence>
<dbReference type="Proteomes" id="UP000614239">
    <property type="component" value="Unassembled WGS sequence"/>
</dbReference>
<sequence>MATTPMTPLIDLDQAAQHEGALGGQMLAEDVEAEVVGITQRHRVRISESSVKHAEIFQADGIGSFILGQSRPLPTEPTRPHQSPPNRPETHTPNREEPGNCGNSGHK</sequence>
<proteinExistence type="predicted"/>
<dbReference type="EMBL" id="BMNJ01000002">
    <property type="protein sequence ID" value="GGO96369.1"/>
    <property type="molecule type" value="Genomic_DNA"/>
</dbReference>
<keyword evidence="3" id="KW-1185">Reference proteome</keyword>
<dbReference type="AlphaFoldDB" id="A0A8H9H838"/>